<dbReference type="HAMAP" id="MF_00973">
    <property type="entry name" value="Gluconeogen_factor"/>
    <property type="match status" value="1"/>
</dbReference>
<dbReference type="Gene3D" id="3.40.50.10680">
    <property type="entry name" value="CofD-like domains"/>
    <property type="match status" value="1"/>
</dbReference>
<evidence type="ECO:0000256" key="1">
    <source>
        <dbReference type="ARBA" id="ARBA00022490"/>
    </source>
</evidence>
<comment type="similarity">
    <text evidence="2">Belongs to the gluconeogenesis factor family.</text>
</comment>
<keyword evidence="3" id="KW-0472">Membrane</keyword>
<dbReference type="PANTHER" id="PTHR30135:SF3">
    <property type="entry name" value="GLUCONEOGENESIS FACTOR-RELATED"/>
    <property type="match status" value="1"/>
</dbReference>
<accession>B8CYG7</accession>
<dbReference type="Pfam" id="PF01933">
    <property type="entry name" value="CofD"/>
    <property type="match status" value="1"/>
</dbReference>
<gene>
    <name evidence="4" type="ordered locus">Hore_15870</name>
</gene>
<keyword evidence="1 2" id="KW-0963">Cytoplasm</keyword>
<dbReference type="RefSeq" id="WP_012636519.1">
    <property type="nucleotide sequence ID" value="NC_011899.1"/>
</dbReference>
<keyword evidence="5" id="KW-1185">Reference proteome</keyword>
<name>B8CYG7_HALOH</name>
<dbReference type="KEGG" id="hor:Hore_15870"/>
<reference evidence="4 5" key="1">
    <citation type="journal article" date="2009" name="PLoS ONE">
        <title>Genome analysis of the anaerobic thermohalophilic bacterium Halothermothrix orenii.</title>
        <authorList>
            <person name="Mavromatis K."/>
            <person name="Ivanova N."/>
            <person name="Anderson I."/>
            <person name="Lykidis A."/>
            <person name="Hooper S.D."/>
            <person name="Sun H."/>
            <person name="Kunin V."/>
            <person name="Lapidus A."/>
            <person name="Hugenholtz P."/>
            <person name="Patel B."/>
            <person name="Kyrpides N.C."/>
        </authorList>
    </citation>
    <scope>NUCLEOTIDE SEQUENCE [LARGE SCALE GENOMIC DNA]</scope>
    <source>
        <strain evidence="5">H 168 / OCM 544 / DSM 9562</strain>
    </source>
</reference>
<sequence length="421" mass="46557">MKILKWFYPGIGIKRWLFLVLLGLMLIWSGIIILIGDKMIFLINRYIGTYFVINSVVARVILAVIIIVLGVILIGESIKGAIRTFTRDNREGDELIDKLYRTKMLEKGPRIVALGGGTGLSTLLRGLKEYTSNITAIVTVADDGGSSGRLRDELGMLPPGDIRNCLVALADTEPLMERLFQYRFRADGTLDGHSFGNLFIASMTEVLGDFEQAVKESSKVLAIKGQVLPATNEDVRLGAVYSDNTVRMGESSIPREHKKIKRVFLQPGACRPTDDALNAIRQADIIIIGPGSLYTSIMPNLLIKGIAEEIKNSTALKMYISNVMTQPGETTGYRTSDHIQAIIDHVGNGLFDYVVVNTGDIPKNLAQKYKMEGSYPVKVDRKKVLSQGVNIIKGDLLSRDGYIRHDPSKLAETILKVYRGR</sequence>
<evidence type="ECO:0000313" key="4">
    <source>
        <dbReference type="EMBL" id="ACL70336.1"/>
    </source>
</evidence>
<organism evidence="4 5">
    <name type="scientific">Halothermothrix orenii (strain H 168 / OCM 544 / DSM 9562)</name>
    <dbReference type="NCBI Taxonomy" id="373903"/>
    <lineage>
        <taxon>Bacteria</taxon>
        <taxon>Bacillati</taxon>
        <taxon>Bacillota</taxon>
        <taxon>Clostridia</taxon>
        <taxon>Halanaerobiales</taxon>
        <taxon>Halothermotrichaceae</taxon>
        <taxon>Halothermothrix</taxon>
    </lineage>
</organism>
<dbReference type="InterPro" id="IPR038136">
    <property type="entry name" value="CofD-like_dom_sf"/>
</dbReference>
<dbReference type="InterPro" id="IPR010119">
    <property type="entry name" value="Gluconeogen_factor"/>
</dbReference>
<dbReference type="InterPro" id="IPR002882">
    <property type="entry name" value="CofD"/>
</dbReference>
<dbReference type="SUPFAM" id="SSF142338">
    <property type="entry name" value="CofD-like"/>
    <property type="match status" value="1"/>
</dbReference>
<dbReference type="Proteomes" id="UP000000719">
    <property type="component" value="Chromosome"/>
</dbReference>
<dbReference type="AlphaFoldDB" id="B8CYG7"/>
<evidence type="ECO:0000256" key="3">
    <source>
        <dbReference type="SAM" id="Phobius"/>
    </source>
</evidence>
<feature type="transmembrane region" description="Helical" evidence="3">
    <location>
        <begin position="16"/>
        <end position="35"/>
    </location>
</feature>
<dbReference type="GO" id="GO:0043743">
    <property type="term" value="F:LPPG:FO 2-phospho-L-lactate transferase activity"/>
    <property type="evidence" value="ECO:0007669"/>
    <property type="project" value="InterPro"/>
</dbReference>
<dbReference type="NCBIfam" id="TIGR01826">
    <property type="entry name" value="CofD_related"/>
    <property type="match status" value="1"/>
</dbReference>
<dbReference type="STRING" id="373903.Hore_15870"/>
<evidence type="ECO:0000256" key="2">
    <source>
        <dbReference type="HAMAP-Rule" id="MF_00973"/>
    </source>
</evidence>
<dbReference type="CDD" id="cd07187">
    <property type="entry name" value="YvcK_like"/>
    <property type="match status" value="1"/>
</dbReference>
<keyword evidence="3" id="KW-0812">Transmembrane</keyword>
<dbReference type="PANTHER" id="PTHR30135">
    <property type="entry name" value="UNCHARACTERIZED PROTEIN YVCK-RELATED"/>
    <property type="match status" value="1"/>
</dbReference>
<dbReference type="GO" id="GO:0008360">
    <property type="term" value="P:regulation of cell shape"/>
    <property type="evidence" value="ECO:0007669"/>
    <property type="project" value="UniProtKB-UniRule"/>
</dbReference>
<dbReference type="OrthoDB" id="9783842at2"/>
<comment type="function">
    <text evidence="2">Required for morphogenesis under gluconeogenic growth conditions.</text>
</comment>
<keyword evidence="3" id="KW-1133">Transmembrane helix</keyword>
<feature type="transmembrane region" description="Helical" evidence="3">
    <location>
        <begin position="47"/>
        <end position="74"/>
    </location>
</feature>
<protein>
    <recommendedName>
        <fullName evidence="2">Putative gluconeogenesis factor</fullName>
    </recommendedName>
</protein>
<evidence type="ECO:0000313" key="5">
    <source>
        <dbReference type="Proteomes" id="UP000000719"/>
    </source>
</evidence>
<dbReference type="HOGENOM" id="CLU_044041_0_0_9"/>
<proteinExistence type="inferred from homology"/>
<comment type="subcellular location">
    <subcellularLocation>
        <location evidence="2">Cytoplasm</location>
    </subcellularLocation>
</comment>
<dbReference type="GO" id="GO:0005737">
    <property type="term" value="C:cytoplasm"/>
    <property type="evidence" value="ECO:0007669"/>
    <property type="project" value="UniProtKB-SubCell"/>
</dbReference>
<dbReference type="eggNOG" id="COG0391">
    <property type="taxonomic scope" value="Bacteria"/>
</dbReference>
<dbReference type="EMBL" id="CP001098">
    <property type="protein sequence ID" value="ACL70336.1"/>
    <property type="molecule type" value="Genomic_DNA"/>
</dbReference>